<reference evidence="2" key="1">
    <citation type="submission" date="2008-04" db="EMBL/GenBank/DDBJ databases">
        <title>Draft genome sequence of Providencia stuartii (ATCC 25827).</title>
        <authorList>
            <person name="Sudarsanam P."/>
            <person name="Ley R."/>
            <person name="Guruge J."/>
            <person name="Turnbaugh P.J."/>
            <person name="Mahowald M."/>
            <person name="Liep D."/>
            <person name="Gordon J."/>
        </authorList>
    </citation>
    <scope>NUCLEOTIDE SEQUENCE [LARGE SCALE GENOMIC DNA]</scope>
    <source>
        <strain evidence="2">ATCC 25827</strain>
    </source>
</reference>
<proteinExistence type="predicted"/>
<dbReference type="AlphaFoldDB" id="A0AA87CTD4"/>
<dbReference type="Proteomes" id="UP000004506">
    <property type="component" value="Unassembled WGS sequence"/>
</dbReference>
<evidence type="ECO:0000313" key="2">
    <source>
        <dbReference type="Proteomes" id="UP000004506"/>
    </source>
</evidence>
<organism evidence="1 2">
    <name type="scientific">Providencia stuartii ATCC 25827</name>
    <dbReference type="NCBI Taxonomy" id="471874"/>
    <lineage>
        <taxon>Bacteria</taxon>
        <taxon>Pseudomonadati</taxon>
        <taxon>Pseudomonadota</taxon>
        <taxon>Gammaproteobacteria</taxon>
        <taxon>Enterobacterales</taxon>
        <taxon>Morganellaceae</taxon>
        <taxon>Providencia</taxon>
    </lineage>
</organism>
<name>A0AA87CTD4_PROST</name>
<reference evidence="2" key="2">
    <citation type="submission" date="2008-04" db="EMBL/GenBank/DDBJ databases">
        <title>Draft genome sequence of Providencia stuartii(ATCC 25827).</title>
        <authorList>
            <person name="Sudarsanam P."/>
            <person name="Ley R."/>
            <person name="Guruge J."/>
            <person name="Turnbaugh P.J."/>
            <person name="Mahowald M."/>
            <person name="Liep D."/>
            <person name="Gordon J."/>
        </authorList>
    </citation>
    <scope>NUCLEOTIDE SEQUENCE [LARGE SCALE GENOMIC DNA]</scope>
    <source>
        <strain evidence="2">ATCC 25827</strain>
    </source>
</reference>
<sequence length="60" mass="6869">MIGDRQRGILYSYGMGKVRIARYEDAEFGYAGKMVAIKLYGIDEKTGQLKTILYRPNVLH</sequence>
<protein>
    <submittedName>
        <fullName evidence="1">Uncharacterized protein</fullName>
    </submittedName>
</protein>
<gene>
    <name evidence="1" type="ORF">PROSTU_00101</name>
</gene>
<dbReference type="EMBL" id="ABJD02000017">
    <property type="protein sequence ID" value="EDU61877.1"/>
    <property type="molecule type" value="Genomic_DNA"/>
</dbReference>
<reference evidence="1 2" key="3">
    <citation type="submission" date="2008-05" db="EMBL/GenBank/DDBJ databases">
        <authorList>
            <person name="Fulton L."/>
            <person name="Clifton S."/>
            <person name="Fulton B."/>
            <person name="Xu J."/>
            <person name="Minx P."/>
            <person name="Pepin K.H."/>
            <person name="Johnson M."/>
            <person name="Thiruvilangam P."/>
            <person name="Bhonagiri V."/>
            <person name="Nash W.E."/>
            <person name="Mardis E.R."/>
            <person name="Wilson R.K."/>
        </authorList>
    </citation>
    <scope>NUCLEOTIDE SEQUENCE [LARGE SCALE GENOMIC DNA]</scope>
    <source>
        <strain evidence="1 2">ATCC 25827</strain>
    </source>
</reference>
<comment type="caution">
    <text evidence="1">The sequence shown here is derived from an EMBL/GenBank/DDBJ whole genome shotgun (WGS) entry which is preliminary data.</text>
</comment>
<accession>A0AA87CTD4</accession>
<evidence type="ECO:0000313" key="1">
    <source>
        <dbReference type="EMBL" id="EDU61877.1"/>
    </source>
</evidence>